<gene>
    <name evidence="2" type="ORF">CEXT_574421</name>
</gene>
<accession>A0AAV4XZF0</accession>
<evidence type="ECO:0000313" key="2">
    <source>
        <dbReference type="EMBL" id="GIY99274.1"/>
    </source>
</evidence>
<protein>
    <submittedName>
        <fullName evidence="2">Uncharacterized protein</fullName>
    </submittedName>
</protein>
<dbReference type="AlphaFoldDB" id="A0AAV4XZF0"/>
<comment type="caution">
    <text evidence="2">The sequence shown here is derived from an EMBL/GenBank/DDBJ whole genome shotgun (WGS) entry which is preliminary data.</text>
</comment>
<dbReference type="Proteomes" id="UP001054945">
    <property type="component" value="Unassembled WGS sequence"/>
</dbReference>
<dbReference type="EMBL" id="BPLR01001027">
    <property type="protein sequence ID" value="GIY99274.1"/>
    <property type="molecule type" value="Genomic_DNA"/>
</dbReference>
<proteinExistence type="predicted"/>
<reference evidence="2 3" key="1">
    <citation type="submission" date="2021-06" db="EMBL/GenBank/DDBJ databases">
        <title>Caerostris extrusa draft genome.</title>
        <authorList>
            <person name="Kono N."/>
            <person name="Arakawa K."/>
        </authorList>
    </citation>
    <scope>NUCLEOTIDE SEQUENCE [LARGE SCALE GENOMIC DNA]</scope>
</reference>
<name>A0AAV4XZF0_CAEEX</name>
<keyword evidence="3" id="KW-1185">Reference proteome</keyword>
<evidence type="ECO:0000313" key="3">
    <source>
        <dbReference type="Proteomes" id="UP001054945"/>
    </source>
</evidence>
<organism evidence="2 3">
    <name type="scientific">Caerostris extrusa</name>
    <name type="common">Bark spider</name>
    <name type="synonym">Caerostris bankana</name>
    <dbReference type="NCBI Taxonomy" id="172846"/>
    <lineage>
        <taxon>Eukaryota</taxon>
        <taxon>Metazoa</taxon>
        <taxon>Ecdysozoa</taxon>
        <taxon>Arthropoda</taxon>
        <taxon>Chelicerata</taxon>
        <taxon>Arachnida</taxon>
        <taxon>Araneae</taxon>
        <taxon>Araneomorphae</taxon>
        <taxon>Entelegynae</taxon>
        <taxon>Araneoidea</taxon>
        <taxon>Araneidae</taxon>
        <taxon>Caerostris</taxon>
    </lineage>
</organism>
<sequence>MLHIFNLYSNTQSSRIRFPGTKFASTLDVQYRLSALVSIDRTYPSKATSLSLSGTQLQARHSCIPIHTHVKQNEALHHIRDFLFPKSGLHLRHCRQESGNPNGNPWRKCAASGDAFRQDNPKSINYSYTPGPGPCYEQRDTDIGKSQSHYEEKNLVREQEFTPLVKGGSSTPTPDPLNPCSGK</sequence>
<feature type="region of interest" description="Disordered" evidence="1">
    <location>
        <begin position="97"/>
        <end position="183"/>
    </location>
</feature>
<feature type="compositionally biased region" description="Basic and acidic residues" evidence="1">
    <location>
        <begin position="137"/>
        <end position="160"/>
    </location>
</feature>
<evidence type="ECO:0000256" key="1">
    <source>
        <dbReference type="SAM" id="MobiDB-lite"/>
    </source>
</evidence>